<accession>A0ABW3QSE4</accession>
<sequence length="508" mass="54121">GVRGELYIAGAGLARGYLGRPALTAERFTADPHGPAGSRMYRTGDVARRLPNGDLVYLGRADDQVKVRGHRIEPGEIEAVLRGLDGVAEAAVVVREDRPGDRRLVAYVVGTAEPEGLRAALARRVPDYMVPAAFVTLPALPLTRNGKLDRAALPAPDFAERVRGRAPRTPVERVLCELFGEVLGVDGVGVDDDFFALGGHSLLIIRLVGLVRDRLGARLGVATLFQAPTVAELAPAVEHGATRPADGGFDVLIPLRSKGSRPPLFCVHPALGIGWVYSGLLRHLPADQPVYALQAAGLADDGGLPGSVGEMAEDYLRRIRAVAPRGPYRLVGWSFGGLVAHELATRLEQEGHEVELTLMDSYPQAPRADRDQDGFLRGMLAAAGVDPEGHDLTHEAVAATLARTGTAFGALDADRLAGVARVAANNARLADAFTPGAYRGDVRFFQATAGRGPDAPDVTAWRDAVTGRIDVHPVDCAHDDMTQPRPLARIAEVLTARTPHRTADLSER</sequence>
<evidence type="ECO:0000313" key="5">
    <source>
        <dbReference type="EMBL" id="MFD1147734.1"/>
    </source>
</evidence>
<dbReference type="PANTHER" id="PTHR45527">
    <property type="entry name" value="NONRIBOSOMAL PEPTIDE SYNTHETASE"/>
    <property type="match status" value="1"/>
</dbReference>
<dbReference type="InterPro" id="IPR006162">
    <property type="entry name" value="Ppantetheine_attach_site"/>
</dbReference>
<dbReference type="Gene3D" id="3.40.50.12780">
    <property type="entry name" value="N-terminal domain of ligase-like"/>
    <property type="match status" value="1"/>
</dbReference>
<dbReference type="EMBL" id="JBHTLK010000044">
    <property type="protein sequence ID" value="MFD1147734.1"/>
    <property type="molecule type" value="Genomic_DNA"/>
</dbReference>
<dbReference type="Pfam" id="PF00550">
    <property type="entry name" value="PP-binding"/>
    <property type="match status" value="1"/>
</dbReference>
<dbReference type="InterPro" id="IPR036736">
    <property type="entry name" value="ACP-like_sf"/>
</dbReference>
<dbReference type="InterPro" id="IPR042099">
    <property type="entry name" value="ANL_N_sf"/>
</dbReference>
<dbReference type="SUPFAM" id="SSF56801">
    <property type="entry name" value="Acetyl-CoA synthetase-like"/>
    <property type="match status" value="1"/>
</dbReference>
<protein>
    <submittedName>
        <fullName evidence="5">Thioesterase domain-containing protein</fullName>
    </submittedName>
</protein>
<dbReference type="InterPro" id="IPR020806">
    <property type="entry name" value="PKS_PP-bd"/>
</dbReference>
<evidence type="ECO:0000259" key="4">
    <source>
        <dbReference type="PROSITE" id="PS50075"/>
    </source>
</evidence>
<dbReference type="InterPro" id="IPR029058">
    <property type="entry name" value="AB_hydrolase_fold"/>
</dbReference>
<dbReference type="InterPro" id="IPR025110">
    <property type="entry name" value="AMP-bd_C"/>
</dbReference>
<reference evidence="6" key="1">
    <citation type="journal article" date="2019" name="Int. J. Syst. Evol. Microbiol.">
        <title>The Global Catalogue of Microorganisms (GCM) 10K type strain sequencing project: providing services to taxonomists for standard genome sequencing and annotation.</title>
        <authorList>
            <consortium name="The Broad Institute Genomics Platform"/>
            <consortium name="The Broad Institute Genome Sequencing Center for Infectious Disease"/>
            <person name="Wu L."/>
            <person name="Ma J."/>
        </authorList>
    </citation>
    <scope>NUCLEOTIDE SEQUENCE [LARGE SCALE GENOMIC DNA]</scope>
    <source>
        <strain evidence="6">CCUG 60214</strain>
    </source>
</reference>
<dbReference type="PANTHER" id="PTHR45527:SF1">
    <property type="entry name" value="FATTY ACID SYNTHASE"/>
    <property type="match status" value="1"/>
</dbReference>
<proteinExistence type="predicted"/>
<keyword evidence="6" id="KW-1185">Reference proteome</keyword>
<organism evidence="5 6">
    <name type="scientific">Saccharothrix hoggarensis</name>
    <dbReference type="NCBI Taxonomy" id="913853"/>
    <lineage>
        <taxon>Bacteria</taxon>
        <taxon>Bacillati</taxon>
        <taxon>Actinomycetota</taxon>
        <taxon>Actinomycetes</taxon>
        <taxon>Pseudonocardiales</taxon>
        <taxon>Pseudonocardiaceae</taxon>
        <taxon>Saccharothrix</taxon>
    </lineage>
</organism>
<dbReference type="SUPFAM" id="SSF47336">
    <property type="entry name" value="ACP-like"/>
    <property type="match status" value="1"/>
</dbReference>
<dbReference type="PROSITE" id="PS00012">
    <property type="entry name" value="PHOSPHOPANTETHEINE"/>
    <property type="match status" value="1"/>
</dbReference>
<evidence type="ECO:0000256" key="2">
    <source>
        <dbReference type="ARBA" id="ARBA00022450"/>
    </source>
</evidence>
<dbReference type="InterPro" id="IPR020802">
    <property type="entry name" value="TesA-like"/>
</dbReference>
<feature type="domain" description="Carrier" evidence="4">
    <location>
        <begin position="166"/>
        <end position="241"/>
    </location>
</feature>
<dbReference type="SMART" id="SM00824">
    <property type="entry name" value="PKS_TE"/>
    <property type="match status" value="1"/>
</dbReference>
<dbReference type="Pfam" id="PF00975">
    <property type="entry name" value="Thioesterase"/>
    <property type="match status" value="1"/>
</dbReference>
<dbReference type="Gene3D" id="3.30.300.30">
    <property type="match status" value="1"/>
</dbReference>
<keyword evidence="2" id="KW-0596">Phosphopantetheine</keyword>
<dbReference type="RefSeq" id="WP_380723119.1">
    <property type="nucleotide sequence ID" value="NZ_JBHTLK010000044.1"/>
</dbReference>
<dbReference type="SMART" id="SM00823">
    <property type="entry name" value="PKS_PP"/>
    <property type="match status" value="1"/>
</dbReference>
<dbReference type="PROSITE" id="PS50075">
    <property type="entry name" value="CARRIER"/>
    <property type="match status" value="1"/>
</dbReference>
<feature type="non-terminal residue" evidence="5">
    <location>
        <position position="1"/>
    </location>
</feature>
<name>A0ABW3QSE4_9PSEU</name>
<comment type="cofactor">
    <cofactor evidence="1">
        <name>pantetheine 4'-phosphate</name>
        <dbReference type="ChEBI" id="CHEBI:47942"/>
    </cofactor>
</comment>
<evidence type="ECO:0000256" key="3">
    <source>
        <dbReference type="ARBA" id="ARBA00022553"/>
    </source>
</evidence>
<comment type="caution">
    <text evidence="5">The sequence shown here is derived from an EMBL/GenBank/DDBJ whole genome shotgun (WGS) entry which is preliminary data.</text>
</comment>
<dbReference type="InterPro" id="IPR009081">
    <property type="entry name" value="PP-bd_ACP"/>
</dbReference>
<gene>
    <name evidence="5" type="ORF">ACFQ3T_11405</name>
</gene>
<dbReference type="Gene3D" id="3.40.50.1820">
    <property type="entry name" value="alpha/beta hydrolase"/>
    <property type="match status" value="1"/>
</dbReference>
<dbReference type="Pfam" id="PF13193">
    <property type="entry name" value="AMP-binding_C"/>
    <property type="match status" value="1"/>
</dbReference>
<dbReference type="InterPro" id="IPR001031">
    <property type="entry name" value="Thioesterase"/>
</dbReference>
<dbReference type="Proteomes" id="UP001597168">
    <property type="component" value="Unassembled WGS sequence"/>
</dbReference>
<dbReference type="InterPro" id="IPR045851">
    <property type="entry name" value="AMP-bd_C_sf"/>
</dbReference>
<evidence type="ECO:0000256" key="1">
    <source>
        <dbReference type="ARBA" id="ARBA00001957"/>
    </source>
</evidence>
<evidence type="ECO:0000313" key="6">
    <source>
        <dbReference type="Proteomes" id="UP001597168"/>
    </source>
</evidence>
<dbReference type="SUPFAM" id="SSF53474">
    <property type="entry name" value="alpha/beta-Hydrolases"/>
    <property type="match status" value="1"/>
</dbReference>
<keyword evidence="3" id="KW-0597">Phosphoprotein</keyword>